<organism evidence="2 3">
    <name type="scientific">Fibroporia radiculosa</name>
    <dbReference type="NCBI Taxonomy" id="599839"/>
    <lineage>
        <taxon>Eukaryota</taxon>
        <taxon>Fungi</taxon>
        <taxon>Dikarya</taxon>
        <taxon>Basidiomycota</taxon>
        <taxon>Agaricomycotina</taxon>
        <taxon>Agaricomycetes</taxon>
        <taxon>Polyporales</taxon>
        <taxon>Fibroporiaceae</taxon>
        <taxon>Fibroporia</taxon>
    </lineage>
</organism>
<reference evidence="2 3" key="1">
    <citation type="journal article" date="2012" name="Appl. Environ. Microbiol.">
        <title>Short-read sequencing for genomic analysis of the brown rot fungus Fibroporia radiculosa.</title>
        <authorList>
            <person name="Tang J.D."/>
            <person name="Perkins A.D."/>
            <person name="Sonstegard T.S."/>
            <person name="Schroeder S.G."/>
            <person name="Burgess S.C."/>
            <person name="Diehl S.V."/>
        </authorList>
    </citation>
    <scope>NUCLEOTIDE SEQUENCE [LARGE SCALE GENOMIC DNA]</scope>
    <source>
        <strain evidence="2 3">TFFH 294</strain>
    </source>
</reference>
<dbReference type="AlphaFoldDB" id="J4H206"/>
<dbReference type="OrthoDB" id="5311491at2759"/>
<evidence type="ECO:0000313" key="2">
    <source>
        <dbReference type="EMBL" id="CCM00689.1"/>
    </source>
</evidence>
<dbReference type="RefSeq" id="XP_012179972.1">
    <property type="nucleotide sequence ID" value="XM_012324582.1"/>
</dbReference>
<dbReference type="GeneID" id="24095600"/>
<dbReference type="Pfam" id="PF12697">
    <property type="entry name" value="Abhydrolase_6"/>
    <property type="match status" value="1"/>
</dbReference>
<dbReference type="Proteomes" id="UP000006352">
    <property type="component" value="Unassembled WGS sequence"/>
</dbReference>
<proteinExistence type="predicted"/>
<dbReference type="InterPro" id="IPR000073">
    <property type="entry name" value="AB_hydrolase_1"/>
</dbReference>
<evidence type="ECO:0000313" key="3">
    <source>
        <dbReference type="Proteomes" id="UP000006352"/>
    </source>
</evidence>
<name>J4H206_9APHY</name>
<dbReference type="InParanoid" id="J4H206"/>
<dbReference type="Gene3D" id="3.40.50.1820">
    <property type="entry name" value="alpha/beta hydrolase"/>
    <property type="match status" value="1"/>
</dbReference>
<protein>
    <recommendedName>
        <fullName evidence="1">AB hydrolase-1 domain-containing protein</fullName>
    </recommendedName>
</protein>
<accession>J4H206</accession>
<dbReference type="EMBL" id="HE796999">
    <property type="protein sequence ID" value="CCM00689.1"/>
    <property type="molecule type" value="Genomic_DNA"/>
</dbReference>
<dbReference type="HOGENOM" id="CLU_045014_0_0_1"/>
<gene>
    <name evidence="2" type="ORF">FIBRA_02728</name>
</gene>
<evidence type="ECO:0000259" key="1">
    <source>
        <dbReference type="Pfam" id="PF12697"/>
    </source>
</evidence>
<dbReference type="InterPro" id="IPR029058">
    <property type="entry name" value="AB_hydrolase_fold"/>
</dbReference>
<feature type="domain" description="AB hydrolase-1" evidence="1">
    <location>
        <begin position="30"/>
        <end position="334"/>
    </location>
</feature>
<dbReference type="SUPFAM" id="SSF53474">
    <property type="entry name" value="alpha/beta-Hydrolases"/>
    <property type="match status" value="1"/>
</dbReference>
<keyword evidence="3" id="KW-1185">Reference proteome</keyword>
<sequence>MPFAPVGSDGVQFFYEDSGAPAASDSYVTLVLIHGGVFHSPIYRPMFKHAADHNLRFVALNLRDYPRTTPLSAAELDALRTGGKETQRAEIRARGLEIASFIAWYIEHEGIPSITFSSGGDPVSGGVAVLGWSIGNCTTISMLANADTLPLDVQGLLGRYMRTLIIYDPPYFALGGPDMLRFRPQMIDRTKSTKDLGHTFSLFVSGYYAHSPSFLSSIADADEAQLDAGMVGHPILDPPPHHVPTLNRMTDAQLAECADYSVYEKSQVLMIRVDRTIYDDNTRRALFDKTIWPHLRVEYVWLDMSPGEGRAVNVRRIEGANHFPHWDQPEATAKFFGALF</sequence>